<keyword evidence="2 3" id="KW-0175">Coiled coil</keyword>
<feature type="domain" description="BRO1" evidence="5">
    <location>
        <begin position="101"/>
        <end position="466"/>
    </location>
</feature>
<dbReference type="SMART" id="SM00228">
    <property type="entry name" value="PDZ"/>
    <property type="match status" value="1"/>
</dbReference>
<dbReference type="Gene3D" id="2.30.42.10">
    <property type="match status" value="1"/>
</dbReference>
<dbReference type="PANTHER" id="PTHR23031:SF15">
    <property type="entry name" value="LD12055P"/>
    <property type="match status" value="1"/>
</dbReference>
<dbReference type="InterPro" id="IPR004328">
    <property type="entry name" value="BRO1_dom"/>
</dbReference>
<feature type="coiled-coil region" evidence="3">
    <location>
        <begin position="66"/>
        <end position="93"/>
    </location>
</feature>
<dbReference type="SMART" id="SM00742">
    <property type="entry name" value="Hr1"/>
    <property type="match status" value="1"/>
</dbReference>
<reference evidence="7" key="1">
    <citation type="submission" date="2021-03" db="EMBL/GenBank/DDBJ databases">
        <title>Chromosome level genome of the anhydrobiotic midge Polypedilum vanderplanki.</title>
        <authorList>
            <person name="Yoshida Y."/>
            <person name="Kikawada T."/>
            <person name="Gusev O."/>
        </authorList>
    </citation>
    <scope>NUCLEOTIDE SEQUENCE</scope>
    <source>
        <strain evidence="7">NIAS01</strain>
        <tissue evidence="7">Whole body or cell culture</tissue>
    </source>
</reference>
<accession>A0A9J6CB60</accession>
<proteinExistence type="inferred from homology"/>
<dbReference type="InterPro" id="IPR036034">
    <property type="entry name" value="PDZ_sf"/>
</dbReference>
<dbReference type="PROSITE" id="PS51860">
    <property type="entry name" value="REM_1"/>
    <property type="match status" value="1"/>
</dbReference>
<dbReference type="InterPro" id="IPR036274">
    <property type="entry name" value="HR1_rpt_sf"/>
</dbReference>
<dbReference type="SMART" id="SM01041">
    <property type="entry name" value="BRO1"/>
    <property type="match status" value="1"/>
</dbReference>
<evidence type="ECO:0008006" key="9">
    <source>
        <dbReference type="Google" id="ProtNLM"/>
    </source>
</evidence>
<dbReference type="InterPro" id="IPR001478">
    <property type="entry name" value="PDZ"/>
</dbReference>
<organism evidence="7 8">
    <name type="scientific">Polypedilum vanderplanki</name>
    <name type="common">Sleeping chironomid midge</name>
    <dbReference type="NCBI Taxonomy" id="319348"/>
    <lineage>
        <taxon>Eukaryota</taxon>
        <taxon>Metazoa</taxon>
        <taxon>Ecdysozoa</taxon>
        <taxon>Arthropoda</taxon>
        <taxon>Hexapoda</taxon>
        <taxon>Insecta</taxon>
        <taxon>Pterygota</taxon>
        <taxon>Neoptera</taxon>
        <taxon>Endopterygota</taxon>
        <taxon>Diptera</taxon>
        <taxon>Nematocera</taxon>
        <taxon>Chironomoidea</taxon>
        <taxon>Chironomidae</taxon>
        <taxon>Chironominae</taxon>
        <taxon>Polypedilum</taxon>
        <taxon>Polypedilum</taxon>
    </lineage>
</organism>
<dbReference type="EMBL" id="JADBJN010000002">
    <property type="protein sequence ID" value="KAG5679298.1"/>
    <property type="molecule type" value="Genomic_DNA"/>
</dbReference>
<feature type="domain" description="REM-1" evidence="6">
    <location>
        <begin position="15"/>
        <end position="89"/>
    </location>
</feature>
<dbReference type="Proteomes" id="UP001107558">
    <property type="component" value="Chromosome 2"/>
</dbReference>
<protein>
    <recommendedName>
        <fullName evidence="9">Rhophilin-2-like protein</fullName>
    </recommendedName>
</protein>
<dbReference type="PROSITE" id="PS50106">
    <property type="entry name" value="PDZ"/>
    <property type="match status" value="1"/>
</dbReference>
<keyword evidence="8" id="KW-1185">Reference proteome</keyword>
<dbReference type="InterPro" id="IPR011072">
    <property type="entry name" value="HR1_rho-bd"/>
</dbReference>
<evidence type="ECO:0000313" key="7">
    <source>
        <dbReference type="EMBL" id="KAG5679298.1"/>
    </source>
</evidence>
<dbReference type="Pfam" id="PF02185">
    <property type="entry name" value="HR1"/>
    <property type="match status" value="1"/>
</dbReference>
<dbReference type="InterPro" id="IPR038499">
    <property type="entry name" value="BRO1_sf"/>
</dbReference>
<dbReference type="Pfam" id="PF03097">
    <property type="entry name" value="BRO1"/>
    <property type="match status" value="1"/>
</dbReference>
<dbReference type="AlphaFoldDB" id="A0A9J6CB60"/>
<dbReference type="GO" id="GO:0051497">
    <property type="term" value="P:negative regulation of stress fiber assembly"/>
    <property type="evidence" value="ECO:0007669"/>
    <property type="project" value="TreeGrafter"/>
</dbReference>
<dbReference type="PANTHER" id="PTHR23031">
    <property type="entry name" value="RHOPHILIN"/>
    <property type="match status" value="1"/>
</dbReference>
<comment type="caution">
    <text evidence="7">The sequence shown here is derived from an EMBL/GenBank/DDBJ whole genome shotgun (WGS) entry which is preliminary data.</text>
</comment>
<evidence type="ECO:0000259" key="5">
    <source>
        <dbReference type="PROSITE" id="PS51180"/>
    </source>
</evidence>
<dbReference type="OrthoDB" id="64867at2759"/>
<evidence type="ECO:0000313" key="8">
    <source>
        <dbReference type="Proteomes" id="UP001107558"/>
    </source>
</evidence>
<dbReference type="Gene3D" id="1.25.40.280">
    <property type="entry name" value="alix/aip1 like domains"/>
    <property type="match status" value="1"/>
</dbReference>
<dbReference type="SUPFAM" id="SSF50156">
    <property type="entry name" value="PDZ domain-like"/>
    <property type="match status" value="1"/>
</dbReference>
<sequence length="631" mass="72445">MDITDKSYTFKRGCDPTRITTRAKLQNRRCKLNQEINKELRLRSGAENLYKATSNKKLREKVTLELSFMNSTLQLLKEQLAELNSAVDVYEHDEKHEEYLPMISLGLKETKEVDFFEQFSDFILEHYSVEPSNFEDAILDLIDTRQASRTPTRDKNGVELLCKYYNLLYYAERRFFPADRNIGLWFEWFDSLTGEPSCQKTIALEKASILFNIAALHTQIGARKDRTKVDELNKAVDCFLKAAGIFQHITETFTNAPSCDLKPHVLEIFVQLMRAQAHECVFKRLQMENSCEYDILLTESHCLMKEYNKIHYNIQCNGINLPACWEALVPLKTEYFKALSHVYFAKHLAKNESRKNDVMIATAVDEKNRLKIIKAHLQQSQSSHEEILRIQRMSRELRTKIKISKVLGDLAELICNEMYTIPENINDDDGDIADTIIKDMPSNFNLMNIAPDFGKVEDPFRELGPIAIFSARRTWTAPRSVRLHKTDYQTKNHGTEEFGFSIKSESPVMISHVDINSVADLGGLKVGDYIVEIGDQDAKYFTQAQVLEKIRTSNNTLDLKIITPMLYTNKPSLNSDLIEKSFINHLSDTTSSSGVSSGASSPTNTNKLLKARFSNVWKSLKTNSIQRKFFQ</sequence>
<comment type="similarity">
    <text evidence="1">Belongs to the RHPN family.</text>
</comment>
<dbReference type="PROSITE" id="PS51180">
    <property type="entry name" value="BRO1"/>
    <property type="match status" value="1"/>
</dbReference>
<feature type="domain" description="PDZ" evidence="4">
    <location>
        <begin position="480"/>
        <end position="565"/>
    </location>
</feature>
<evidence type="ECO:0000256" key="1">
    <source>
        <dbReference type="ARBA" id="ARBA00010369"/>
    </source>
</evidence>
<dbReference type="SUPFAM" id="SSF46585">
    <property type="entry name" value="HR1 repeat"/>
    <property type="match status" value="1"/>
</dbReference>
<name>A0A9J6CB60_POLVA</name>
<dbReference type="Pfam" id="PF00595">
    <property type="entry name" value="PDZ"/>
    <property type="match status" value="1"/>
</dbReference>
<evidence type="ECO:0000259" key="4">
    <source>
        <dbReference type="PROSITE" id="PS50106"/>
    </source>
</evidence>
<dbReference type="GO" id="GO:0007165">
    <property type="term" value="P:signal transduction"/>
    <property type="evidence" value="ECO:0007669"/>
    <property type="project" value="InterPro"/>
</dbReference>
<evidence type="ECO:0000256" key="2">
    <source>
        <dbReference type="PROSITE-ProRule" id="PRU01207"/>
    </source>
</evidence>
<gene>
    <name evidence="7" type="ORF">PVAND_008876</name>
</gene>
<evidence type="ECO:0000256" key="3">
    <source>
        <dbReference type="SAM" id="Coils"/>
    </source>
</evidence>
<dbReference type="CDD" id="cd11633">
    <property type="entry name" value="HR1_Rhophilin-1"/>
    <property type="match status" value="1"/>
</dbReference>
<dbReference type="InterPro" id="IPR047138">
    <property type="entry name" value="RHPN1_2"/>
</dbReference>
<dbReference type="Gene3D" id="1.10.287.160">
    <property type="entry name" value="HR1 repeat"/>
    <property type="match status" value="1"/>
</dbReference>
<evidence type="ECO:0000259" key="6">
    <source>
        <dbReference type="PROSITE" id="PS51860"/>
    </source>
</evidence>